<proteinExistence type="predicted"/>
<keyword evidence="3" id="KW-1185">Reference proteome</keyword>
<dbReference type="EMBL" id="WIUZ02000006">
    <property type="protein sequence ID" value="KAF9785924.1"/>
    <property type="molecule type" value="Genomic_DNA"/>
</dbReference>
<accession>A0A9P6HGT0</accession>
<organism evidence="2 3">
    <name type="scientific">Thelephora terrestris</name>
    <dbReference type="NCBI Taxonomy" id="56493"/>
    <lineage>
        <taxon>Eukaryota</taxon>
        <taxon>Fungi</taxon>
        <taxon>Dikarya</taxon>
        <taxon>Basidiomycota</taxon>
        <taxon>Agaricomycotina</taxon>
        <taxon>Agaricomycetes</taxon>
        <taxon>Thelephorales</taxon>
        <taxon>Thelephoraceae</taxon>
        <taxon>Thelephora</taxon>
    </lineage>
</organism>
<feature type="region of interest" description="Disordered" evidence="1">
    <location>
        <begin position="1"/>
        <end position="47"/>
    </location>
</feature>
<dbReference type="Proteomes" id="UP000736335">
    <property type="component" value="Unassembled WGS sequence"/>
</dbReference>
<evidence type="ECO:0000313" key="2">
    <source>
        <dbReference type="EMBL" id="KAF9785924.1"/>
    </source>
</evidence>
<dbReference type="AlphaFoldDB" id="A0A9P6HGT0"/>
<name>A0A9P6HGT0_9AGAM</name>
<sequence>MSPKITGFTKPPPGGSKGGVGVRGCGDRPKRGRGRGKSRGKAKGQVAYKDTTDPEMVTGPVLDLADPALREAWMVNTDHRMGLIFDTKAAFQSTTQLRTAAWTSPTMMKSQSTAIQSDLSQKYKFHYCVLDPYSWQGNHTAELKWEAGQKPVQGFITLKQVYIPIPYIRLIDQVKNGALQAEYNQGHKAQYCGRYAQCTLDKFGEEVEGARQIEHPGPHMSAWHSKVLTPILQRQLQGVSDAYWPSIHAGVLDPEDGSDDLDRKMTIVAATKFY</sequence>
<evidence type="ECO:0000313" key="3">
    <source>
        <dbReference type="Proteomes" id="UP000736335"/>
    </source>
</evidence>
<reference evidence="2" key="2">
    <citation type="submission" date="2020-11" db="EMBL/GenBank/DDBJ databases">
        <authorList>
            <consortium name="DOE Joint Genome Institute"/>
            <person name="Kuo A."/>
            <person name="Miyauchi S."/>
            <person name="Kiss E."/>
            <person name="Drula E."/>
            <person name="Kohler A."/>
            <person name="Sanchez-Garcia M."/>
            <person name="Andreopoulos B."/>
            <person name="Barry K.W."/>
            <person name="Bonito G."/>
            <person name="Buee M."/>
            <person name="Carver A."/>
            <person name="Chen C."/>
            <person name="Cichocki N."/>
            <person name="Clum A."/>
            <person name="Culley D."/>
            <person name="Crous P.W."/>
            <person name="Fauchery L."/>
            <person name="Girlanda M."/>
            <person name="Hayes R."/>
            <person name="Keri Z."/>
            <person name="Labutti K."/>
            <person name="Lipzen A."/>
            <person name="Lombard V."/>
            <person name="Magnuson J."/>
            <person name="Maillard F."/>
            <person name="Morin E."/>
            <person name="Murat C."/>
            <person name="Nolan M."/>
            <person name="Ohm R."/>
            <person name="Pangilinan J."/>
            <person name="Pereira M."/>
            <person name="Perotto S."/>
            <person name="Peter M."/>
            <person name="Riley R."/>
            <person name="Sitrit Y."/>
            <person name="Stielow B."/>
            <person name="Szollosi G."/>
            <person name="Zifcakova L."/>
            <person name="Stursova M."/>
            <person name="Spatafora J.W."/>
            <person name="Tedersoo L."/>
            <person name="Vaario L.-M."/>
            <person name="Yamada A."/>
            <person name="Yan M."/>
            <person name="Wang P."/>
            <person name="Xu J."/>
            <person name="Bruns T."/>
            <person name="Baldrian P."/>
            <person name="Vilgalys R."/>
            <person name="Henrissat B."/>
            <person name="Grigoriev I.V."/>
            <person name="Hibbett D."/>
            <person name="Nagy L.G."/>
            <person name="Martin F.M."/>
        </authorList>
    </citation>
    <scope>NUCLEOTIDE SEQUENCE</scope>
    <source>
        <strain evidence="2">UH-Tt-Lm1</strain>
    </source>
</reference>
<feature type="compositionally biased region" description="Gly residues" evidence="1">
    <location>
        <begin position="15"/>
        <end position="24"/>
    </location>
</feature>
<comment type="caution">
    <text evidence="2">The sequence shown here is derived from an EMBL/GenBank/DDBJ whole genome shotgun (WGS) entry which is preliminary data.</text>
</comment>
<protein>
    <submittedName>
        <fullName evidence="2">Uncharacterized protein</fullName>
    </submittedName>
</protein>
<evidence type="ECO:0000256" key="1">
    <source>
        <dbReference type="SAM" id="MobiDB-lite"/>
    </source>
</evidence>
<reference evidence="2" key="1">
    <citation type="journal article" date="2020" name="Nat. Commun.">
        <title>Large-scale genome sequencing of mycorrhizal fungi provides insights into the early evolution of symbiotic traits.</title>
        <authorList>
            <person name="Miyauchi S."/>
            <person name="Kiss E."/>
            <person name="Kuo A."/>
            <person name="Drula E."/>
            <person name="Kohler A."/>
            <person name="Sanchez-Garcia M."/>
            <person name="Morin E."/>
            <person name="Andreopoulos B."/>
            <person name="Barry K.W."/>
            <person name="Bonito G."/>
            <person name="Buee M."/>
            <person name="Carver A."/>
            <person name="Chen C."/>
            <person name="Cichocki N."/>
            <person name="Clum A."/>
            <person name="Culley D."/>
            <person name="Crous P.W."/>
            <person name="Fauchery L."/>
            <person name="Girlanda M."/>
            <person name="Hayes R.D."/>
            <person name="Keri Z."/>
            <person name="LaButti K."/>
            <person name="Lipzen A."/>
            <person name="Lombard V."/>
            <person name="Magnuson J."/>
            <person name="Maillard F."/>
            <person name="Murat C."/>
            <person name="Nolan M."/>
            <person name="Ohm R.A."/>
            <person name="Pangilinan J."/>
            <person name="Pereira M.F."/>
            <person name="Perotto S."/>
            <person name="Peter M."/>
            <person name="Pfister S."/>
            <person name="Riley R."/>
            <person name="Sitrit Y."/>
            <person name="Stielow J.B."/>
            <person name="Szollosi G."/>
            <person name="Zifcakova L."/>
            <person name="Stursova M."/>
            <person name="Spatafora J.W."/>
            <person name="Tedersoo L."/>
            <person name="Vaario L.M."/>
            <person name="Yamada A."/>
            <person name="Yan M."/>
            <person name="Wang P."/>
            <person name="Xu J."/>
            <person name="Bruns T."/>
            <person name="Baldrian P."/>
            <person name="Vilgalys R."/>
            <person name="Dunand C."/>
            <person name="Henrissat B."/>
            <person name="Grigoriev I.V."/>
            <person name="Hibbett D."/>
            <person name="Nagy L.G."/>
            <person name="Martin F.M."/>
        </authorList>
    </citation>
    <scope>NUCLEOTIDE SEQUENCE</scope>
    <source>
        <strain evidence="2">UH-Tt-Lm1</strain>
    </source>
</reference>
<feature type="compositionally biased region" description="Basic residues" evidence="1">
    <location>
        <begin position="30"/>
        <end position="42"/>
    </location>
</feature>
<gene>
    <name evidence="2" type="ORF">BJ322DRAFT_1107806</name>
</gene>